<feature type="region of interest" description="Disordered" evidence="1">
    <location>
        <begin position="287"/>
        <end position="330"/>
    </location>
</feature>
<dbReference type="PANTHER" id="PTHR13265">
    <property type="entry name" value="THO COMPLEX SUBUNIT 1"/>
    <property type="match status" value="1"/>
</dbReference>
<evidence type="ECO:0000313" key="3">
    <source>
        <dbReference type="Proteomes" id="UP000319731"/>
    </source>
</evidence>
<dbReference type="RefSeq" id="XP_031026825.1">
    <property type="nucleotide sequence ID" value="XM_031167085.1"/>
</dbReference>
<feature type="compositionally biased region" description="Basic and acidic residues" evidence="1">
    <location>
        <begin position="655"/>
        <end position="665"/>
    </location>
</feature>
<dbReference type="GO" id="GO:0000445">
    <property type="term" value="C:THO complex part of transcription export complex"/>
    <property type="evidence" value="ECO:0007669"/>
    <property type="project" value="TreeGrafter"/>
</dbReference>
<dbReference type="InterPro" id="IPR021861">
    <property type="entry name" value="THO_THOC1"/>
</dbReference>
<feature type="compositionally biased region" description="Basic and acidic residues" evidence="1">
    <location>
        <begin position="287"/>
        <end position="303"/>
    </location>
</feature>
<dbReference type="OrthoDB" id="9402762at2759"/>
<evidence type="ECO:0000256" key="1">
    <source>
        <dbReference type="SAM" id="MobiDB-lite"/>
    </source>
</evidence>
<gene>
    <name evidence="2" type="ORF">SmJEL517_g01157</name>
</gene>
<accession>A0A507CAX3</accession>
<feature type="region of interest" description="Disordered" evidence="1">
    <location>
        <begin position="577"/>
        <end position="665"/>
    </location>
</feature>
<dbReference type="STRING" id="1806994.A0A507CAX3"/>
<sequence length="665" mass="74525">METDGIPLALADNLLSQISGALEDTLLHSLAAPSPTRGPIDGLADNIKEFVPMYFASILVPPENISSDIVWKEVVSQALDVESRIKLHELIVLIQDQPEAVERARIFERVYGLLDIILECQEQGLAKDSAALQAVEDLVDALPIHLIDYVFDYLDSRYARIVTNINPKTGRGLTLLRLCNEALRRLEKTTHASTCGRILMFVAAVFSVTDKSGNNSQGKFNTDNVTYVEDQPYTMEVDGVRDDWDFYRQFWNIQKFFSNPPMIMEGDTFTTFKNDVDAILKEFENLERKDAPATPDRNRDSDSRKRKRDREHHESSEPPASTSTSTSSRSFTTDFFSPKYLTSHTLFDLELRDPNFRRQILLQHHIVLNFLASYGAKAKEIEFKYLAETPLQANARITALYTPTLNADQEQWISDAIKRVNKMLDRMKEKKTTITAKAIMMHEKSWTRWKLVSCPPYDENLKPDPLPVIRPTLYKKSFDPVPPVQKGNKKGIEARGKTTEIVLVENHLAKLNDAIDPLGEVKAGKRSEASNEMFIWRTLRLARRQVLAHIHGLKEGKDAGSPVAMLMHLRKMTPTLYGLPPNPTLPPEGNAATQDANADAEPEPNDGGADTESGLDEAEGGYSSKVVTDDMVVDNDVKPEEGGEGVAADGDDENGERSAKMLKVE</sequence>
<comment type="caution">
    <text evidence="2">The sequence shown here is derived from an EMBL/GenBank/DDBJ whole genome shotgun (WGS) entry which is preliminary data.</text>
</comment>
<dbReference type="GO" id="GO:0006406">
    <property type="term" value="P:mRNA export from nucleus"/>
    <property type="evidence" value="ECO:0007669"/>
    <property type="project" value="TreeGrafter"/>
</dbReference>
<dbReference type="EMBL" id="QEAO01000004">
    <property type="protein sequence ID" value="TPX36611.1"/>
    <property type="molecule type" value="Genomic_DNA"/>
</dbReference>
<dbReference type="Proteomes" id="UP000319731">
    <property type="component" value="Unassembled WGS sequence"/>
</dbReference>
<protein>
    <recommendedName>
        <fullName evidence="4">THO complex subunit 1 transcription elongation factor</fullName>
    </recommendedName>
</protein>
<dbReference type="AlphaFoldDB" id="A0A507CAX3"/>
<dbReference type="Pfam" id="PF11957">
    <property type="entry name" value="efThoc1"/>
    <property type="match status" value="1"/>
</dbReference>
<name>A0A507CAX3_9FUNG</name>
<feature type="compositionally biased region" description="Low complexity" evidence="1">
    <location>
        <begin position="317"/>
        <end position="330"/>
    </location>
</feature>
<dbReference type="GeneID" id="42002382"/>
<reference evidence="2 3" key="1">
    <citation type="journal article" date="2019" name="Sci. Rep.">
        <title>Comparative genomics of chytrid fungi reveal insights into the obligate biotrophic and pathogenic lifestyle of Synchytrium endobioticum.</title>
        <authorList>
            <person name="van de Vossenberg B.T.L.H."/>
            <person name="Warris S."/>
            <person name="Nguyen H.D.T."/>
            <person name="van Gent-Pelzer M.P.E."/>
            <person name="Joly D.L."/>
            <person name="van de Geest H.C."/>
            <person name="Bonants P.J.M."/>
            <person name="Smith D.S."/>
            <person name="Levesque C.A."/>
            <person name="van der Lee T.A.J."/>
        </authorList>
    </citation>
    <scope>NUCLEOTIDE SEQUENCE [LARGE SCALE GENOMIC DNA]</scope>
    <source>
        <strain evidence="2 3">JEL517</strain>
    </source>
</reference>
<keyword evidence="3" id="KW-1185">Reference proteome</keyword>
<organism evidence="2 3">
    <name type="scientific">Synchytrium microbalum</name>
    <dbReference type="NCBI Taxonomy" id="1806994"/>
    <lineage>
        <taxon>Eukaryota</taxon>
        <taxon>Fungi</taxon>
        <taxon>Fungi incertae sedis</taxon>
        <taxon>Chytridiomycota</taxon>
        <taxon>Chytridiomycota incertae sedis</taxon>
        <taxon>Chytridiomycetes</taxon>
        <taxon>Synchytriales</taxon>
        <taxon>Synchytriaceae</taxon>
        <taxon>Synchytrium</taxon>
    </lineage>
</organism>
<proteinExistence type="predicted"/>
<evidence type="ECO:0000313" key="2">
    <source>
        <dbReference type="EMBL" id="TPX36611.1"/>
    </source>
</evidence>
<evidence type="ECO:0008006" key="4">
    <source>
        <dbReference type="Google" id="ProtNLM"/>
    </source>
</evidence>
<dbReference type="PANTHER" id="PTHR13265:SF0">
    <property type="entry name" value="HPR1"/>
    <property type="match status" value="1"/>
</dbReference>